<keyword evidence="8" id="KW-1185">Reference proteome</keyword>
<protein>
    <submittedName>
        <fullName evidence="7">Glutamate synthase (NADPH/NADH) small chain</fullName>
        <ecNumber evidence="7">1.4.1.13</ecNumber>
        <ecNumber evidence="7">1.4.1.14</ecNumber>
    </submittedName>
</protein>
<dbReference type="Gene3D" id="3.50.50.60">
    <property type="entry name" value="FAD/NAD(P)-binding domain"/>
    <property type="match status" value="3"/>
</dbReference>
<dbReference type="Pfam" id="PF14691">
    <property type="entry name" value="Fer4_20"/>
    <property type="match status" value="1"/>
</dbReference>
<dbReference type="PRINTS" id="PR00419">
    <property type="entry name" value="ADXRDTASE"/>
</dbReference>
<dbReference type="InterPro" id="IPR036188">
    <property type="entry name" value="FAD/NAD-bd_sf"/>
</dbReference>
<evidence type="ECO:0000256" key="2">
    <source>
        <dbReference type="ARBA" id="ARBA00023002"/>
    </source>
</evidence>
<gene>
    <name evidence="7" type="ORF">HNP82_001810</name>
</gene>
<evidence type="ECO:0000259" key="5">
    <source>
        <dbReference type="Pfam" id="PF07992"/>
    </source>
</evidence>
<evidence type="ECO:0000256" key="4">
    <source>
        <dbReference type="ARBA" id="ARBA00029440"/>
    </source>
</evidence>
<dbReference type="SUPFAM" id="SSF46548">
    <property type="entry name" value="alpha-helical ferredoxin"/>
    <property type="match status" value="1"/>
</dbReference>
<dbReference type="GO" id="GO:0004355">
    <property type="term" value="F:glutamate synthase (NADPH) activity"/>
    <property type="evidence" value="ECO:0007669"/>
    <property type="project" value="UniProtKB-EC"/>
</dbReference>
<dbReference type="InterPro" id="IPR023753">
    <property type="entry name" value="FAD/NAD-binding_dom"/>
</dbReference>
<comment type="caution">
    <text evidence="7">The sequence shown here is derived from an EMBL/GenBank/DDBJ whole genome shotgun (WGS) entry which is preliminary data.</text>
</comment>
<accession>A0A7W8M5L5</accession>
<evidence type="ECO:0000256" key="1">
    <source>
        <dbReference type="ARBA" id="ARBA00022605"/>
    </source>
</evidence>
<reference evidence="7 8" key="1">
    <citation type="submission" date="2020-08" db="EMBL/GenBank/DDBJ databases">
        <title>Genomic Encyclopedia of Type Strains, Phase IV (KMG-IV): sequencing the most valuable type-strain genomes for metagenomic binning, comparative biology and taxonomic classification.</title>
        <authorList>
            <person name="Goeker M."/>
        </authorList>
    </citation>
    <scope>NUCLEOTIDE SEQUENCE [LARGE SCALE GENOMIC DNA]</scope>
    <source>
        <strain evidence="7 8">DSM 106146</strain>
    </source>
</reference>
<feature type="domain" description="Dihydroprymidine dehydrogenase" evidence="6">
    <location>
        <begin position="23"/>
        <end position="140"/>
    </location>
</feature>
<dbReference type="PANTHER" id="PTHR43100:SF1">
    <property type="entry name" value="GLUTAMATE SYNTHASE [NADPH] SMALL CHAIN"/>
    <property type="match status" value="1"/>
</dbReference>
<dbReference type="AlphaFoldDB" id="A0A7W8M5L5"/>
<dbReference type="Proteomes" id="UP000543642">
    <property type="component" value="Unassembled WGS sequence"/>
</dbReference>
<dbReference type="GO" id="GO:0006537">
    <property type="term" value="P:glutamate biosynthetic process"/>
    <property type="evidence" value="ECO:0007669"/>
    <property type="project" value="UniProtKB-KW"/>
</dbReference>
<dbReference type="GO" id="GO:0016040">
    <property type="term" value="F:glutamate synthase (NADH) activity"/>
    <property type="evidence" value="ECO:0007669"/>
    <property type="project" value="UniProtKB-EC"/>
</dbReference>
<dbReference type="Pfam" id="PF07992">
    <property type="entry name" value="Pyr_redox_2"/>
    <property type="match status" value="1"/>
</dbReference>
<keyword evidence="1" id="KW-0028">Amino-acid biosynthesis</keyword>
<feature type="domain" description="FAD/NAD(P)-binding" evidence="5">
    <location>
        <begin position="153"/>
        <end position="344"/>
    </location>
</feature>
<evidence type="ECO:0000313" key="8">
    <source>
        <dbReference type="Proteomes" id="UP000543642"/>
    </source>
</evidence>
<dbReference type="GO" id="GO:0051536">
    <property type="term" value="F:iron-sulfur cluster binding"/>
    <property type="evidence" value="ECO:0007669"/>
    <property type="project" value="InterPro"/>
</dbReference>
<evidence type="ECO:0000256" key="3">
    <source>
        <dbReference type="ARBA" id="ARBA00023164"/>
    </source>
</evidence>
<dbReference type="InterPro" id="IPR006005">
    <property type="entry name" value="Glut_synth_ssu1"/>
</dbReference>
<dbReference type="GO" id="GO:0016639">
    <property type="term" value="F:oxidoreductase activity, acting on the CH-NH2 group of donors, NAD or NADP as acceptor"/>
    <property type="evidence" value="ECO:0007669"/>
    <property type="project" value="InterPro"/>
</dbReference>
<dbReference type="EMBL" id="JACHFW010000006">
    <property type="protein sequence ID" value="MBB5264682.1"/>
    <property type="molecule type" value="Genomic_DNA"/>
</dbReference>
<dbReference type="Gene3D" id="1.10.1060.10">
    <property type="entry name" value="Alpha-helical ferredoxin"/>
    <property type="match status" value="1"/>
</dbReference>
<keyword evidence="3" id="KW-0314">Glutamate biosynthesis</keyword>
<dbReference type="SUPFAM" id="SSF51971">
    <property type="entry name" value="Nucleotide-binding domain"/>
    <property type="match status" value="1"/>
</dbReference>
<dbReference type="EC" id="1.4.1.14" evidence="7"/>
<organism evidence="7 8">
    <name type="scientific">Catenibacillus scindens</name>
    <dbReference type="NCBI Taxonomy" id="673271"/>
    <lineage>
        <taxon>Bacteria</taxon>
        <taxon>Bacillati</taxon>
        <taxon>Bacillota</taxon>
        <taxon>Clostridia</taxon>
        <taxon>Lachnospirales</taxon>
        <taxon>Lachnospiraceae</taxon>
        <taxon>Catenibacillus</taxon>
    </lineage>
</organism>
<comment type="pathway">
    <text evidence="4">Amino-acid biosynthesis.</text>
</comment>
<dbReference type="InterPro" id="IPR009051">
    <property type="entry name" value="Helical_ferredxn"/>
</dbReference>
<dbReference type="PANTHER" id="PTHR43100">
    <property type="entry name" value="GLUTAMATE SYNTHASE [NADPH] SMALL CHAIN"/>
    <property type="match status" value="1"/>
</dbReference>
<proteinExistence type="predicted"/>
<dbReference type="InterPro" id="IPR051394">
    <property type="entry name" value="Glutamate_Synthase"/>
</dbReference>
<dbReference type="RefSeq" id="WP_183773518.1">
    <property type="nucleotide sequence ID" value="NZ_JACHFW010000006.1"/>
</dbReference>
<dbReference type="InterPro" id="IPR028261">
    <property type="entry name" value="DPD_II"/>
</dbReference>
<dbReference type="NCBIfam" id="TIGR01317">
    <property type="entry name" value="GOGAT_sm_gam"/>
    <property type="match status" value="1"/>
</dbReference>
<evidence type="ECO:0000313" key="7">
    <source>
        <dbReference type="EMBL" id="MBB5264682.1"/>
    </source>
</evidence>
<evidence type="ECO:0000259" key="6">
    <source>
        <dbReference type="Pfam" id="PF14691"/>
    </source>
</evidence>
<keyword evidence="2 7" id="KW-0560">Oxidoreductase</keyword>
<name>A0A7W8M5L5_9FIRM</name>
<dbReference type="EC" id="1.4.1.13" evidence="7"/>
<sequence>MGKSTGFLEYERKDATSEAPLTRIKHFNEFKTPLSTQEQSRQGARCMECGVPFCQFGGFVGSMTSGCPLHNLVPETNDLVYTGNWEQAYRRLAKTHCFPEFTGRVCPALCEAACTCGLHDAPVATKENEKSIIERAFASGWVEACPPKIRTGKKVAVVGSGPSGLAAAMMLNRRGHSVTVFERSDKIGGLLRYGIPNMKLEKWVIDRRVALMEEEGVEFKIGVDVGKDIKATQLLKDYDRVILACGASNPRDISVPGRDAKNIYFAVDFLGAVTKALTEAKPGSVGDEDSRKTYMVPDKKDSLCNFVKGKNVLVIGGGDTGNDCVGTSVRLGAKSVVQLEMMPMPPKERAASNPWPEWPKVLKTDYGQEEAAAVYGKDPRVYQTTVSEFIKDEKGNVCKAKIVSLTPQKDEKTGRTAMVPVEGSEKLMDVQLVLIAAGFLGAQKYVADAFKTATDGRSNIAANDVDYKTSTDRVFAAGDARRGQSLVVWAIHEGREAARAVDESLMGYTNL</sequence>